<proteinExistence type="predicted"/>
<reference evidence="1 2" key="1">
    <citation type="submission" date="2018-07" db="EMBL/GenBank/DDBJ databases">
        <title>Dyadobacter roseus sp. nov., isolated from rose rhizosphere soil.</title>
        <authorList>
            <person name="Chen L."/>
        </authorList>
    </citation>
    <scope>NUCLEOTIDE SEQUENCE [LARGE SCALE GENOMIC DNA]</scope>
    <source>
        <strain evidence="1 2">RS19</strain>
    </source>
</reference>
<comment type="caution">
    <text evidence="1">The sequence shown here is derived from an EMBL/GenBank/DDBJ whole genome shotgun (WGS) entry which is preliminary data.</text>
</comment>
<dbReference type="Pfam" id="PF22028">
    <property type="entry name" value="DUF6934"/>
    <property type="match status" value="1"/>
</dbReference>
<dbReference type="InterPro" id="IPR053865">
    <property type="entry name" value="DUF6934"/>
</dbReference>
<protein>
    <submittedName>
        <fullName evidence="1">Uncharacterized protein</fullName>
    </submittedName>
</protein>
<sequence length="208" mass="23767">MLNDIYRLDMAPDFQTFEFESLGPKGRFLKVVQYTELEQKGFYNLGFGDKDPNTGLISDVTVTDNGDSKKMLSTVAATLYTFMIEFPDAIVVATGSTPARTRLYQMGIANNIETIKQDFTVWGLKKERKKAGKFFERMSAMMHFLFKNYKFISMKTKKSHIQDSPKGFDTDHSLSNNYANDPFFKDKIEKANHILNTVKLPAILKAKK</sequence>
<dbReference type="EMBL" id="QNUL01000018">
    <property type="protein sequence ID" value="REA58808.1"/>
    <property type="molecule type" value="Genomic_DNA"/>
</dbReference>
<dbReference type="Proteomes" id="UP000256373">
    <property type="component" value="Unassembled WGS sequence"/>
</dbReference>
<organism evidence="1 2">
    <name type="scientific">Dyadobacter luteus</name>
    <dbReference type="NCBI Taxonomy" id="2259619"/>
    <lineage>
        <taxon>Bacteria</taxon>
        <taxon>Pseudomonadati</taxon>
        <taxon>Bacteroidota</taxon>
        <taxon>Cytophagia</taxon>
        <taxon>Cytophagales</taxon>
        <taxon>Spirosomataceae</taxon>
        <taxon>Dyadobacter</taxon>
    </lineage>
</organism>
<accession>A0A3D8Y786</accession>
<gene>
    <name evidence="1" type="ORF">DSL64_19245</name>
</gene>
<dbReference type="RefSeq" id="WP_115832560.1">
    <property type="nucleotide sequence ID" value="NZ_QNUL01000018.1"/>
</dbReference>
<evidence type="ECO:0000313" key="1">
    <source>
        <dbReference type="EMBL" id="REA58808.1"/>
    </source>
</evidence>
<name>A0A3D8Y786_9BACT</name>
<keyword evidence="2" id="KW-1185">Reference proteome</keyword>
<dbReference type="AlphaFoldDB" id="A0A3D8Y786"/>
<dbReference type="OrthoDB" id="1343312at2"/>
<evidence type="ECO:0000313" key="2">
    <source>
        <dbReference type="Proteomes" id="UP000256373"/>
    </source>
</evidence>